<dbReference type="InterPro" id="IPR035144">
    <property type="entry name" value="Proteasome_alpha1"/>
</dbReference>
<keyword evidence="9" id="KW-1185">Reference proteome</keyword>
<dbReference type="Gene3D" id="3.60.20.10">
    <property type="entry name" value="Glutamine Phosphoribosylpyrophosphate, subunit 1, domain 1"/>
    <property type="match status" value="1"/>
</dbReference>
<organism evidence="8 9">
    <name type="scientific">Apophysomyces ossiformis</name>
    <dbReference type="NCBI Taxonomy" id="679940"/>
    <lineage>
        <taxon>Eukaryota</taxon>
        <taxon>Fungi</taxon>
        <taxon>Fungi incertae sedis</taxon>
        <taxon>Mucoromycota</taxon>
        <taxon>Mucoromycotina</taxon>
        <taxon>Mucoromycetes</taxon>
        <taxon>Mucorales</taxon>
        <taxon>Mucorineae</taxon>
        <taxon>Mucoraceae</taxon>
        <taxon>Apophysomyces</taxon>
    </lineage>
</organism>
<evidence type="ECO:0000256" key="3">
    <source>
        <dbReference type="ARBA" id="ARBA00023242"/>
    </source>
</evidence>
<dbReference type="InterPro" id="IPR050115">
    <property type="entry name" value="Proteasome_alpha"/>
</dbReference>
<dbReference type="PROSITE" id="PS51475">
    <property type="entry name" value="PROTEASOME_ALPHA_2"/>
    <property type="match status" value="1"/>
</dbReference>
<keyword evidence="1 5" id="KW-0963">Cytoplasm</keyword>
<dbReference type="InterPro" id="IPR023332">
    <property type="entry name" value="Proteasome_alpha-type"/>
</dbReference>
<reference evidence="8" key="1">
    <citation type="submission" date="2020-01" db="EMBL/GenBank/DDBJ databases">
        <title>Genome Sequencing of Three Apophysomyces-Like Fungal Strains Confirms a Novel Fungal Genus in the Mucoromycota with divergent Burkholderia-like Endosymbiotic Bacteria.</title>
        <authorList>
            <person name="Stajich J.E."/>
            <person name="Macias A.M."/>
            <person name="Carter-House D."/>
            <person name="Lovett B."/>
            <person name="Kasson L.R."/>
            <person name="Berry K."/>
            <person name="Grigoriev I."/>
            <person name="Chang Y."/>
            <person name="Spatafora J."/>
            <person name="Kasson M.T."/>
        </authorList>
    </citation>
    <scope>NUCLEOTIDE SEQUENCE</scope>
    <source>
        <strain evidence="8">NRRL A-21654</strain>
    </source>
</reference>
<evidence type="ECO:0000259" key="7">
    <source>
        <dbReference type="PROSITE" id="PS00388"/>
    </source>
</evidence>
<dbReference type="AlphaFoldDB" id="A0A8H7BX00"/>
<protein>
    <recommendedName>
        <fullName evidence="5">Proteasome subunit alpha type</fullName>
    </recommendedName>
</protein>
<dbReference type="PROSITE" id="PS00388">
    <property type="entry name" value="PROTEASOME_ALPHA_1"/>
    <property type="match status" value="1"/>
</dbReference>
<comment type="caution">
    <text evidence="8">The sequence shown here is derived from an EMBL/GenBank/DDBJ whole genome shotgun (WGS) entry which is preliminary data.</text>
</comment>
<dbReference type="GO" id="GO:0005737">
    <property type="term" value="C:cytoplasm"/>
    <property type="evidence" value="ECO:0007669"/>
    <property type="project" value="UniProtKB-SubCell"/>
</dbReference>
<evidence type="ECO:0000256" key="4">
    <source>
        <dbReference type="PROSITE-ProRule" id="PRU00808"/>
    </source>
</evidence>
<evidence type="ECO:0000256" key="5">
    <source>
        <dbReference type="RuleBase" id="RU000551"/>
    </source>
</evidence>
<dbReference type="Pfam" id="PF10584">
    <property type="entry name" value="Proteasome_A_N"/>
    <property type="match status" value="1"/>
</dbReference>
<dbReference type="GO" id="GO:0019773">
    <property type="term" value="C:proteasome core complex, alpha-subunit complex"/>
    <property type="evidence" value="ECO:0007669"/>
    <property type="project" value="UniProtKB-UniRule"/>
</dbReference>
<keyword evidence="2 4" id="KW-0647">Proteasome</keyword>
<evidence type="ECO:0000313" key="8">
    <source>
        <dbReference type="EMBL" id="KAF7728954.1"/>
    </source>
</evidence>
<evidence type="ECO:0000313" key="9">
    <source>
        <dbReference type="Proteomes" id="UP000605846"/>
    </source>
</evidence>
<comment type="similarity">
    <text evidence="4 5">Belongs to the peptidase T1A family.</text>
</comment>
<gene>
    <name evidence="8" type="ORF">EC973_005349</name>
</gene>
<dbReference type="EMBL" id="JABAYA010000030">
    <property type="protein sequence ID" value="KAF7728954.1"/>
    <property type="molecule type" value="Genomic_DNA"/>
</dbReference>
<dbReference type="CDD" id="cd03749">
    <property type="entry name" value="proteasome_alpha_type_1"/>
    <property type="match status" value="1"/>
</dbReference>
<proteinExistence type="inferred from homology"/>
<evidence type="ECO:0000256" key="6">
    <source>
        <dbReference type="SAM" id="MobiDB-lite"/>
    </source>
</evidence>
<feature type="region of interest" description="Disordered" evidence="6">
    <location>
        <begin position="242"/>
        <end position="268"/>
    </location>
</feature>
<comment type="subunit">
    <text evidence="5">The 26S proteasome consists of a 20S proteasome core and two 19S regulatory subunits.</text>
</comment>
<dbReference type="GO" id="GO:0005634">
    <property type="term" value="C:nucleus"/>
    <property type="evidence" value="ECO:0007669"/>
    <property type="project" value="UniProtKB-SubCell"/>
</dbReference>
<dbReference type="GO" id="GO:0006511">
    <property type="term" value="P:ubiquitin-dependent protein catabolic process"/>
    <property type="evidence" value="ECO:0007669"/>
    <property type="project" value="InterPro"/>
</dbReference>
<evidence type="ECO:0000256" key="2">
    <source>
        <dbReference type="ARBA" id="ARBA00022942"/>
    </source>
</evidence>
<comment type="subcellular location">
    <subcellularLocation>
        <location evidence="5">Cytoplasm</location>
    </subcellularLocation>
    <subcellularLocation>
        <location evidence="5">Nucleus</location>
    </subcellularLocation>
</comment>
<dbReference type="FunFam" id="3.60.20.10:FF:000016">
    <property type="entry name" value="Proteasome subunit alpha type-6"/>
    <property type="match status" value="1"/>
</dbReference>
<name>A0A8H7BX00_9FUNG</name>
<evidence type="ECO:0000256" key="1">
    <source>
        <dbReference type="ARBA" id="ARBA00022490"/>
    </source>
</evidence>
<dbReference type="Pfam" id="PF00227">
    <property type="entry name" value="Proteasome"/>
    <property type="match status" value="1"/>
</dbReference>
<dbReference type="InterPro" id="IPR001353">
    <property type="entry name" value="Proteasome_sua/b"/>
</dbReference>
<dbReference type="Proteomes" id="UP000605846">
    <property type="component" value="Unassembled WGS sequence"/>
</dbReference>
<keyword evidence="3 5" id="KW-0539">Nucleus</keyword>
<sequence length="268" mass="29727">MFRNQYDNDVSTWSPQGRIHQVEYAVEAVKQGSAAIGLRNREYAILLALKRSSGELASYQKKLIKIDDKMGIGIAGLTSDARVLSNFMRTEAMKSKMLYDRPLPVQRMVTAIADKAQVNTQQYGRRPYGVGLLVVGYDETGPHLYECSPSGTCFEYHAMSIGARSQSAKTYLENHYQEFVEASLEDLVRHGLQALRDTLQQDKELNIHNTSLGIVGKDKDFEIIEGEDLQQYLDLLGSETGRTRRGAGAVPASQSVAADDTVPMDTDA</sequence>
<dbReference type="SMART" id="SM00948">
    <property type="entry name" value="Proteasome_A_N"/>
    <property type="match status" value="1"/>
</dbReference>
<accession>A0A8H7BX00</accession>
<dbReference type="OrthoDB" id="431557at2759"/>
<dbReference type="InterPro" id="IPR000426">
    <property type="entry name" value="Proteasome_asu_N"/>
</dbReference>
<dbReference type="PANTHER" id="PTHR11599">
    <property type="entry name" value="PROTEASOME SUBUNIT ALPHA/BETA"/>
    <property type="match status" value="1"/>
</dbReference>
<dbReference type="SUPFAM" id="SSF56235">
    <property type="entry name" value="N-terminal nucleophile aminohydrolases (Ntn hydrolases)"/>
    <property type="match status" value="1"/>
</dbReference>
<dbReference type="InterPro" id="IPR029055">
    <property type="entry name" value="Ntn_hydrolases_N"/>
</dbReference>
<feature type="domain" description="Proteasome alpha-type subunits" evidence="7">
    <location>
        <begin position="6"/>
        <end position="28"/>
    </location>
</feature>